<dbReference type="RefSeq" id="WP_184633194.1">
    <property type="nucleotide sequence ID" value="NZ_BAABKT010000003.1"/>
</dbReference>
<keyword evidence="3" id="KW-1185">Reference proteome</keyword>
<accession>A0A841EBK0</accession>
<reference evidence="2 3" key="1">
    <citation type="submission" date="2020-08" db="EMBL/GenBank/DDBJ databases">
        <title>Sequencing the genomes of 1000 actinobacteria strains.</title>
        <authorList>
            <person name="Klenk H.-P."/>
        </authorList>
    </citation>
    <scope>NUCLEOTIDE SEQUENCE [LARGE SCALE GENOMIC DNA]</scope>
    <source>
        <strain evidence="2 3">DSM 44593</strain>
    </source>
</reference>
<evidence type="ECO:0000313" key="2">
    <source>
        <dbReference type="EMBL" id="MBB5996831.1"/>
    </source>
</evidence>
<proteinExistence type="predicted"/>
<dbReference type="Proteomes" id="UP000578077">
    <property type="component" value="Unassembled WGS sequence"/>
</dbReference>
<evidence type="ECO:0000313" key="3">
    <source>
        <dbReference type="Proteomes" id="UP000578077"/>
    </source>
</evidence>
<dbReference type="EMBL" id="JACHLY010000001">
    <property type="protein sequence ID" value="MBB5996831.1"/>
    <property type="molecule type" value="Genomic_DNA"/>
</dbReference>
<feature type="region of interest" description="Disordered" evidence="1">
    <location>
        <begin position="1"/>
        <end position="24"/>
    </location>
</feature>
<sequence>MAEPERDNDRGTGRADQGGDGAPDIIDEALRMAGSLQRRLLAAGVRRGAAAAVPPSRKGDVWEEAVKYEQPQPSPAEALLGIARTKGPEVAGHLGRAGVAVVGAVGETLGVVERALERRTPDPGAGTGRDAEASRGSGYGRGRTPPPGESARGE</sequence>
<comment type="caution">
    <text evidence="2">The sequence shown here is derived from an EMBL/GenBank/DDBJ whole genome shotgun (WGS) entry which is preliminary data.</text>
</comment>
<gene>
    <name evidence="2" type="ORF">HNR25_000582</name>
</gene>
<organism evidence="2 3">
    <name type="scientific">Streptomonospora salina</name>
    <dbReference type="NCBI Taxonomy" id="104205"/>
    <lineage>
        <taxon>Bacteria</taxon>
        <taxon>Bacillati</taxon>
        <taxon>Actinomycetota</taxon>
        <taxon>Actinomycetes</taxon>
        <taxon>Streptosporangiales</taxon>
        <taxon>Nocardiopsidaceae</taxon>
        <taxon>Streptomonospora</taxon>
    </lineage>
</organism>
<evidence type="ECO:0000256" key="1">
    <source>
        <dbReference type="SAM" id="MobiDB-lite"/>
    </source>
</evidence>
<protein>
    <submittedName>
        <fullName evidence="2">Uncharacterized protein</fullName>
    </submittedName>
</protein>
<feature type="region of interest" description="Disordered" evidence="1">
    <location>
        <begin position="113"/>
        <end position="154"/>
    </location>
</feature>
<feature type="compositionally biased region" description="Basic and acidic residues" evidence="1">
    <location>
        <begin position="1"/>
        <end position="13"/>
    </location>
</feature>
<name>A0A841EBK0_9ACTN</name>
<dbReference type="AlphaFoldDB" id="A0A841EBK0"/>